<reference evidence="2 3" key="1">
    <citation type="submission" date="2024-05" db="EMBL/GenBank/DDBJ databases">
        <authorList>
            <person name="Wallberg A."/>
        </authorList>
    </citation>
    <scope>NUCLEOTIDE SEQUENCE [LARGE SCALE GENOMIC DNA]</scope>
</reference>
<name>A0AAV2Q2F2_MEGNR</name>
<dbReference type="AlphaFoldDB" id="A0AAV2Q2F2"/>
<dbReference type="Proteomes" id="UP001497623">
    <property type="component" value="Unassembled WGS sequence"/>
</dbReference>
<gene>
    <name evidence="2" type="ORF">MNOR_LOCUS7028</name>
</gene>
<sequence>SVPRQCRRQEKQQPSCRWPPLLQHLLPLTTAALGEPRIEPLRSSSLTAMAPGYYFVKSNTANGSYKYSVPTGFAKYQRASSVGPPTTSYRNSSQFYVPPTTYNAYRRPPYSPSSSDPSRSSGGTYNGTSNTTYNNSSSTTSNGNGGGERFSRSTYSRASMPRELPARGYRAFSREPSPAPRYWRTERPSAVDVTVPSTASPYDYRMSSSTLENKSEITRASSVSRSRRDRFER</sequence>
<feature type="compositionally biased region" description="Polar residues" evidence="1">
    <location>
        <begin position="195"/>
        <end position="212"/>
    </location>
</feature>
<organism evidence="2 3">
    <name type="scientific">Meganyctiphanes norvegica</name>
    <name type="common">Northern krill</name>
    <name type="synonym">Thysanopoda norvegica</name>
    <dbReference type="NCBI Taxonomy" id="48144"/>
    <lineage>
        <taxon>Eukaryota</taxon>
        <taxon>Metazoa</taxon>
        <taxon>Ecdysozoa</taxon>
        <taxon>Arthropoda</taxon>
        <taxon>Crustacea</taxon>
        <taxon>Multicrustacea</taxon>
        <taxon>Malacostraca</taxon>
        <taxon>Eumalacostraca</taxon>
        <taxon>Eucarida</taxon>
        <taxon>Euphausiacea</taxon>
        <taxon>Euphausiidae</taxon>
        <taxon>Meganyctiphanes</taxon>
    </lineage>
</organism>
<comment type="caution">
    <text evidence="2">The sequence shown here is derived from an EMBL/GenBank/DDBJ whole genome shotgun (WGS) entry which is preliminary data.</text>
</comment>
<evidence type="ECO:0000256" key="1">
    <source>
        <dbReference type="SAM" id="MobiDB-lite"/>
    </source>
</evidence>
<accession>A0AAV2Q2F2</accession>
<evidence type="ECO:0000313" key="3">
    <source>
        <dbReference type="Proteomes" id="UP001497623"/>
    </source>
</evidence>
<feature type="region of interest" description="Disordered" evidence="1">
    <location>
        <begin position="77"/>
        <end position="233"/>
    </location>
</feature>
<feature type="non-terminal residue" evidence="2">
    <location>
        <position position="1"/>
    </location>
</feature>
<proteinExistence type="predicted"/>
<feature type="compositionally biased region" description="Low complexity" evidence="1">
    <location>
        <begin position="105"/>
        <end position="142"/>
    </location>
</feature>
<feature type="compositionally biased region" description="Polar residues" evidence="1">
    <location>
        <begin position="78"/>
        <end position="103"/>
    </location>
</feature>
<evidence type="ECO:0000313" key="2">
    <source>
        <dbReference type="EMBL" id="CAL4068213.1"/>
    </source>
</evidence>
<keyword evidence="3" id="KW-1185">Reference proteome</keyword>
<protein>
    <submittedName>
        <fullName evidence="2">Uncharacterized protein</fullName>
    </submittedName>
</protein>
<dbReference type="EMBL" id="CAXKWB010003011">
    <property type="protein sequence ID" value="CAL4068213.1"/>
    <property type="molecule type" value="Genomic_DNA"/>
</dbReference>